<keyword evidence="2" id="KW-0732">Signal</keyword>
<feature type="chain" id="PRO_5038644241" evidence="2">
    <location>
        <begin position="28"/>
        <end position="266"/>
    </location>
</feature>
<sequence length="266" mass="25868">MGKHSAPRNPLVSARLAMLSMTALITAAVSTENGPTPDDRATTLASSWTDLDTAPQSDNAAPPAAAAPTTDRIAAVAPATDPIEYEVGQPKTPSSQRGLPLTEATDPDDEASTEPDTTAVNTEPKAPNKSRTQNVSDRPATRPRHARPEPVADSKKAPDLGAVLSSIAEVLNSGSSAGGALAQALGSGSSALGTGSAAAAPVAGLISSGSTGGTGSAIAEPLGALAKALGSGSAALGTGSSSFGKVGDALTSGSGKKSSGGGSKVH</sequence>
<accession>A0A6G9YE79</accession>
<dbReference type="AlphaFoldDB" id="A0A6G9YE79"/>
<feature type="region of interest" description="Disordered" evidence="1">
    <location>
        <begin position="178"/>
        <end position="198"/>
    </location>
</feature>
<evidence type="ECO:0000256" key="1">
    <source>
        <dbReference type="SAM" id="MobiDB-lite"/>
    </source>
</evidence>
<dbReference type="Proteomes" id="UP000503540">
    <property type="component" value="Chromosome"/>
</dbReference>
<organism evidence="3 4">
    <name type="scientific">Nocardia arthritidis</name>
    <dbReference type="NCBI Taxonomy" id="228602"/>
    <lineage>
        <taxon>Bacteria</taxon>
        <taxon>Bacillati</taxon>
        <taxon>Actinomycetota</taxon>
        <taxon>Actinomycetes</taxon>
        <taxon>Mycobacteriales</taxon>
        <taxon>Nocardiaceae</taxon>
        <taxon>Nocardia</taxon>
    </lineage>
</organism>
<dbReference type="KEGG" id="nah:F5544_18140"/>
<dbReference type="RefSeq" id="WP_167474302.1">
    <property type="nucleotide sequence ID" value="NZ_CP046172.1"/>
</dbReference>
<keyword evidence="4" id="KW-1185">Reference proteome</keyword>
<reference evidence="3 4" key="1">
    <citation type="journal article" date="2019" name="ACS Chem. Biol.">
        <title>Identification and Mobilization of a Cryptic Antibiotic Biosynthesis Gene Locus from a Human-Pathogenic Nocardia Isolate.</title>
        <authorList>
            <person name="Herisse M."/>
            <person name="Ishida K."/>
            <person name="Porter J.L."/>
            <person name="Howden B."/>
            <person name="Hertweck C."/>
            <person name="Stinear T.P."/>
            <person name="Pidot S.J."/>
        </authorList>
    </citation>
    <scope>NUCLEOTIDE SEQUENCE [LARGE SCALE GENOMIC DNA]</scope>
    <source>
        <strain evidence="3 4">AUSMDU00012717</strain>
    </source>
</reference>
<feature type="compositionally biased region" description="Basic and acidic residues" evidence="1">
    <location>
        <begin position="146"/>
        <end position="158"/>
    </location>
</feature>
<dbReference type="EMBL" id="CP046172">
    <property type="protein sequence ID" value="QIS11502.1"/>
    <property type="molecule type" value="Genomic_DNA"/>
</dbReference>
<proteinExistence type="predicted"/>
<evidence type="ECO:0000313" key="3">
    <source>
        <dbReference type="EMBL" id="QIS11502.1"/>
    </source>
</evidence>
<feature type="region of interest" description="Disordered" evidence="1">
    <location>
        <begin position="30"/>
        <end position="158"/>
    </location>
</feature>
<feature type="compositionally biased region" description="Low complexity" evidence="1">
    <location>
        <begin position="54"/>
        <end position="77"/>
    </location>
</feature>
<gene>
    <name evidence="3" type="ORF">F5544_18140</name>
</gene>
<evidence type="ECO:0000256" key="2">
    <source>
        <dbReference type="SAM" id="SignalP"/>
    </source>
</evidence>
<evidence type="ECO:0000313" key="4">
    <source>
        <dbReference type="Proteomes" id="UP000503540"/>
    </source>
</evidence>
<name>A0A6G9YE79_9NOCA</name>
<feature type="signal peptide" evidence="2">
    <location>
        <begin position="1"/>
        <end position="27"/>
    </location>
</feature>
<feature type="region of interest" description="Disordered" evidence="1">
    <location>
        <begin position="244"/>
        <end position="266"/>
    </location>
</feature>
<protein>
    <submittedName>
        <fullName evidence="3">Uncharacterized protein</fullName>
    </submittedName>
</protein>